<dbReference type="Pfam" id="PF13365">
    <property type="entry name" value="Trypsin_2"/>
    <property type="match status" value="1"/>
</dbReference>
<evidence type="ECO:0000256" key="9">
    <source>
        <dbReference type="ARBA" id="ARBA00022737"/>
    </source>
</evidence>
<dbReference type="GO" id="GO:0042597">
    <property type="term" value="C:periplasmic space"/>
    <property type="evidence" value="ECO:0007669"/>
    <property type="project" value="UniProtKB-SubCell"/>
</dbReference>
<dbReference type="PANTHER" id="PTHR22939:SF130">
    <property type="entry name" value="PERIPLASMIC SERINE ENDOPROTEASE DEGP-LIKE-RELATED"/>
    <property type="match status" value="1"/>
</dbReference>
<feature type="region of interest" description="Disordered" evidence="17">
    <location>
        <begin position="46"/>
        <end position="66"/>
    </location>
</feature>
<dbReference type="Gene3D" id="2.30.42.10">
    <property type="match status" value="1"/>
</dbReference>
<comment type="subcellular location">
    <subcellularLocation>
        <location evidence="3">Periplasm</location>
    </subcellularLocation>
</comment>
<dbReference type="Gene3D" id="2.30.42.60">
    <property type="match status" value="1"/>
</dbReference>
<dbReference type="InterPro" id="IPR011782">
    <property type="entry name" value="Pept_S1C_Do"/>
</dbReference>
<name>A0A3M8Q229_9GAMM</name>
<evidence type="ECO:0000256" key="1">
    <source>
        <dbReference type="ARBA" id="ARBA00001772"/>
    </source>
</evidence>
<evidence type="ECO:0000256" key="11">
    <source>
        <dbReference type="ARBA" id="ARBA00022801"/>
    </source>
</evidence>
<accession>A0A3M8Q229</accession>
<keyword evidence="10" id="KW-0574">Periplasm</keyword>
<feature type="active site" description="Charge relay system" evidence="15">
    <location>
        <position position="217"/>
    </location>
</feature>
<feature type="domain" description="PDZ" evidence="19">
    <location>
        <begin position="358"/>
        <end position="458"/>
    </location>
</feature>
<keyword evidence="21" id="KW-1185">Reference proteome</keyword>
<dbReference type="OrthoDB" id="9758917at2"/>
<feature type="signal peptide" evidence="18">
    <location>
        <begin position="1"/>
        <end position="25"/>
    </location>
</feature>
<feature type="binding site" evidence="16">
    <location>
        <position position="114"/>
    </location>
    <ligand>
        <name>substrate</name>
    </ligand>
</feature>
<evidence type="ECO:0000256" key="6">
    <source>
        <dbReference type="ARBA" id="ARBA00013958"/>
    </source>
</evidence>
<dbReference type="InterPro" id="IPR036034">
    <property type="entry name" value="PDZ_sf"/>
</dbReference>
<evidence type="ECO:0000256" key="8">
    <source>
        <dbReference type="ARBA" id="ARBA00022729"/>
    </source>
</evidence>
<evidence type="ECO:0000256" key="15">
    <source>
        <dbReference type="PIRSR" id="PIRSR611782-1"/>
    </source>
</evidence>
<keyword evidence="7 20" id="KW-0645">Protease</keyword>
<keyword evidence="9" id="KW-0677">Repeat</keyword>
<keyword evidence="11" id="KW-0378">Hydrolase</keyword>
<dbReference type="SUPFAM" id="SSF50494">
    <property type="entry name" value="Trypsin-like serine proteases"/>
    <property type="match status" value="1"/>
</dbReference>
<feature type="domain" description="PDZ" evidence="19">
    <location>
        <begin position="257"/>
        <end position="328"/>
    </location>
</feature>
<organism evidence="20 21">
    <name type="scientific">Marinomonas hwangdonensis</name>
    <dbReference type="NCBI Taxonomy" id="1053647"/>
    <lineage>
        <taxon>Bacteria</taxon>
        <taxon>Pseudomonadati</taxon>
        <taxon>Pseudomonadota</taxon>
        <taxon>Gammaproteobacteria</taxon>
        <taxon>Oceanospirillales</taxon>
        <taxon>Oceanospirillaceae</taxon>
        <taxon>Marinomonas</taxon>
    </lineage>
</organism>
<keyword evidence="13" id="KW-0346">Stress response</keyword>
<dbReference type="InterPro" id="IPR001478">
    <property type="entry name" value="PDZ"/>
</dbReference>
<comment type="caution">
    <text evidence="20">The sequence shown here is derived from an EMBL/GenBank/DDBJ whole genome shotgun (WGS) entry which is preliminary data.</text>
</comment>
<evidence type="ECO:0000256" key="10">
    <source>
        <dbReference type="ARBA" id="ARBA00022764"/>
    </source>
</evidence>
<comment type="catalytic activity">
    <reaction evidence="1">
        <text>Acts on substrates that are at least partially unfolded. The cleavage site P1 residue is normally between a pair of hydrophobic residues, such as Val-|-Val.</text>
        <dbReference type="EC" id="3.4.21.107"/>
    </reaction>
</comment>
<dbReference type="CDD" id="cd10839">
    <property type="entry name" value="cpPDZ1_DegP-like"/>
    <property type="match status" value="1"/>
</dbReference>
<evidence type="ECO:0000256" key="16">
    <source>
        <dbReference type="PIRSR" id="PIRSR611782-2"/>
    </source>
</evidence>
<feature type="binding site" evidence="16">
    <location>
        <position position="48"/>
    </location>
    <ligand>
        <name>substrate</name>
    </ligand>
</feature>
<dbReference type="Proteomes" id="UP000280507">
    <property type="component" value="Unassembled WGS sequence"/>
</dbReference>
<dbReference type="Pfam" id="PF00595">
    <property type="entry name" value="PDZ"/>
    <property type="match status" value="1"/>
</dbReference>
<evidence type="ECO:0000259" key="19">
    <source>
        <dbReference type="PROSITE" id="PS50106"/>
    </source>
</evidence>
<dbReference type="GO" id="GO:0006508">
    <property type="term" value="P:proteolysis"/>
    <property type="evidence" value="ECO:0007669"/>
    <property type="project" value="UniProtKB-KW"/>
</dbReference>
<comment type="similarity">
    <text evidence="4">Belongs to the peptidase S1C family.</text>
</comment>
<dbReference type="EC" id="3.4.21.107" evidence="5"/>
<evidence type="ECO:0000256" key="12">
    <source>
        <dbReference type="ARBA" id="ARBA00022825"/>
    </source>
</evidence>
<feature type="compositionally biased region" description="Polar residues" evidence="17">
    <location>
        <begin position="46"/>
        <end position="56"/>
    </location>
</feature>
<keyword evidence="8 18" id="KW-0732">Signal</keyword>
<evidence type="ECO:0000313" key="20">
    <source>
        <dbReference type="EMBL" id="RNF49030.1"/>
    </source>
</evidence>
<gene>
    <name evidence="20" type="ORF">EBI00_13455</name>
</gene>
<feature type="active site" description="Charge relay system" evidence="15">
    <location>
        <position position="144"/>
    </location>
</feature>
<keyword evidence="12" id="KW-0720">Serine protease</keyword>
<dbReference type="PROSITE" id="PS50106">
    <property type="entry name" value="PDZ"/>
    <property type="match status" value="2"/>
</dbReference>
<feature type="binding site" evidence="16">
    <location>
        <begin position="215"/>
        <end position="217"/>
    </location>
    <ligand>
        <name>substrate</name>
    </ligand>
</feature>
<dbReference type="SMART" id="SM00228">
    <property type="entry name" value="PDZ"/>
    <property type="match status" value="2"/>
</dbReference>
<dbReference type="SUPFAM" id="SSF50156">
    <property type="entry name" value="PDZ domain-like"/>
    <property type="match status" value="2"/>
</dbReference>
<feature type="chain" id="PRO_5038946399" description="Probable periplasmic serine endoprotease DegP-like" evidence="18">
    <location>
        <begin position="26"/>
        <end position="469"/>
    </location>
</feature>
<evidence type="ECO:0000256" key="4">
    <source>
        <dbReference type="ARBA" id="ARBA00010541"/>
    </source>
</evidence>
<dbReference type="InterPro" id="IPR001940">
    <property type="entry name" value="Peptidase_S1C"/>
</dbReference>
<sequence length="469" mass="50744">MNRLLKQASMIVASTFMVASMFSHAASLPDFTYLVEKSSPAVVNISTEQASTQQPANREGQPLGPNRDELNEFFKHFFGQQPFGQQAPPQQRPRNSLGSGFIISQDGYVLTNNHVIDGADVIHVRLNDRREYVAKLVGTDARTDLALLKLEAENLPTVKMGDSDELKPGQWVLAIGSPFGFDYTVTAGIVSATGRNLPSDNYVPFIQTDVAINPGNSGGPLFNLDGEVIGINSQIYTRSGGFMGVSFAIPSNVAMSVVEQLKSDGKVSRAWLGVLIQDVNNELAESFGLDRSSGALISRVLPDSPAEKAGLRSGDIILEFNKQNIIRSGELPYVVGQMKAGTKVDAVIYRNGSKQTISVQLETPPNDMKTRAQTQQEQNRLGMIVGDVPAEIAKQFDIKGGVIVEQVLGGTAARNGLQQGDVITMLNGVVVENMESFTAIAKAVPGNRSVPMRVIRDGYPMFIPFKITE</sequence>
<evidence type="ECO:0000256" key="18">
    <source>
        <dbReference type="SAM" id="SignalP"/>
    </source>
</evidence>
<evidence type="ECO:0000256" key="3">
    <source>
        <dbReference type="ARBA" id="ARBA00004418"/>
    </source>
</evidence>
<protein>
    <recommendedName>
        <fullName evidence="6">Probable periplasmic serine endoprotease DegP-like</fullName>
        <ecNumber evidence="5">3.4.21.107</ecNumber>
    </recommendedName>
    <alternativeName>
        <fullName evidence="14">Protease Do</fullName>
    </alternativeName>
</protein>
<evidence type="ECO:0000256" key="17">
    <source>
        <dbReference type="SAM" id="MobiDB-lite"/>
    </source>
</evidence>
<dbReference type="EMBL" id="RIZG01000009">
    <property type="protein sequence ID" value="RNF49030.1"/>
    <property type="molecule type" value="Genomic_DNA"/>
</dbReference>
<dbReference type="RefSeq" id="WP_123096463.1">
    <property type="nucleotide sequence ID" value="NZ_RIZG01000009.1"/>
</dbReference>
<comment type="function">
    <text evidence="2">Might be efficient in the degradation of transiently denatured and unfolded proteins which accumulate in the periplasm following stress conditions.</text>
</comment>
<feature type="binding site" evidence="16">
    <location>
        <position position="144"/>
    </location>
    <ligand>
        <name>substrate</name>
    </ligand>
</feature>
<dbReference type="AlphaFoldDB" id="A0A3M8Q229"/>
<evidence type="ECO:0000256" key="13">
    <source>
        <dbReference type="ARBA" id="ARBA00023016"/>
    </source>
</evidence>
<evidence type="ECO:0000256" key="5">
    <source>
        <dbReference type="ARBA" id="ARBA00013035"/>
    </source>
</evidence>
<proteinExistence type="inferred from homology"/>
<evidence type="ECO:0000256" key="14">
    <source>
        <dbReference type="ARBA" id="ARBA00032850"/>
    </source>
</evidence>
<dbReference type="Pfam" id="PF13180">
    <property type="entry name" value="PDZ_2"/>
    <property type="match status" value="1"/>
</dbReference>
<dbReference type="InterPro" id="IPR009003">
    <property type="entry name" value="Peptidase_S1_PA"/>
</dbReference>
<dbReference type="NCBIfam" id="TIGR02037">
    <property type="entry name" value="degP_htrA_DO"/>
    <property type="match status" value="1"/>
</dbReference>
<evidence type="ECO:0000256" key="2">
    <source>
        <dbReference type="ARBA" id="ARBA00002610"/>
    </source>
</evidence>
<dbReference type="PRINTS" id="PR00834">
    <property type="entry name" value="PROTEASES2C"/>
</dbReference>
<feature type="active site" description="Charge relay system" evidence="15">
    <location>
        <position position="114"/>
    </location>
</feature>
<reference evidence="20 21" key="1">
    <citation type="journal article" date="2012" name="Int. J. Syst. Evol. Microbiol.">
        <title>Marinomonas hwangdonensis sp. nov., isolated from seawater.</title>
        <authorList>
            <person name="Jung Y.T."/>
            <person name="Oh T.K."/>
            <person name="Yoon J.H."/>
        </authorList>
    </citation>
    <scope>NUCLEOTIDE SEQUENCE [LARGE SCALE GENOMIC DNA]</scope>
    <source>
        <strain evidence="20 21">HDW-15</strain>
    </source>
</reference>
<dbReference type="PANTHER" id="PTHR22939">
    <property type="entry name" value="SERINE PROTEASE FAMILY S1C HTRA-RELATED"/>
    <property type="match status" value="1"/>
</dbReference>
<dbReference type="Gene3D" id="2.40.10.120">
    <property type="match status" value="1"/>
</dbReference>
<evidence type="ECO:0000256" key="7">
    <source>
        <dbReference type="ARBA" id="ARBA00022670"/>
    </source>
</evidence>
<dbReference type="FunFam" id="2.40.10.120:FF:000007">
    <property type="entry name" value="Periplasmic serine endoprotease DegP-like"/>
    <property type="match status" value="1"/>
</dbReference>
<evidence type="ECO:0000313" key="21">
    <source>
        <dbReference type="Proteomes" id="UP000280507"/>
    </source>
</evidence>
<dbReference type="GO" id="GO:0004252">
    <property type="term" value="F:serine-type endopeptidase activity"/>
    <property type="evidence" value="ECO:0007669"/>
    <property type="project" value="InterPro"/>
</dbReference>